<evidence type="ECO:0000313" key="7">
    <source>
        <dbReference type="Proteomes" id="UP000467700"/>
    </source>
</evidence>
<dbReference type="CDD" id="cd02901">
    <property type="entry name" value="Macro_Poa1p-like"/>
    <property type="match status" value="1"/>
</dbReference>
<dbReference type="GO" id="GO:0140291">
    <property type="term" value="P:peptidyl-glutamate ADP-deribosylation"/>
    <property type="evidence" value="ECO:0007669"/>
    <property type="project" value="TreeGrafter"/>
</dbReference>
<dbReference type="Pfam" id="PF01661">
    <property type="entry name" value="Macro"/>
    <property type="match status" value="1"/>
</dbReference>
<dbReference type="SUPFAM" id="SSF52949">
    <property type="entry name" value="Macro domain-like"/>
    <property type="match status" value="1"/>
</dbReference>
<proteinExistence type="inferred from homology"/>
<dbReference type="EMBL" id="CACVBS010000033">
    <property type="protein sequence ID" value="CAA7261475.1"/>
    <property type="molecule type" value="Genomic_DNA"/>
</dbReference>
<dbReference type="SMART" id="SM00506">
    <property type="entry name" value="A1pp"/>
    <property type="match status" value="1"/>
</dbReference>
<dbReference type="InterPro" id="IPR050892">
    <property type="entry name" value="ADP-ribose_metab_enzymes"/>
</dbReference>
<evidence type="ECO:0000256" key="3">
    <source>
        <dbReference type="ARBA" id="ARBA00019744"/>
    </source>
</evidence>
<reference evidence="6 7" key="1">
    <citation type="submission" date="2020-01" db="EMBL/GenBank/DDBJ databases">
        <authorList>
            <person name="Gupta K D."/>
        </authorList>
    </citation>
    <scope>NUCLEOTIDE SEQUENCE [LARGE SCALE GENOMIC DNA]</scope>
</reference>
<dbReference type="PANTHER" id="PTHR12521">
    <property type="entry name" value="PROTEIN C6ORF130"/>
    <property type="match status" value="1"/>
</dbReference>
<dbReference type="EC" id="3.1.3.84" evidence="2"/>
<gene>
    <name evidence="6" type="ORF">AAE3_LOCUS3651</name>
</gene>
<evidence type="ECO:0000259" key="5">
    <source>
        <dbReference type="PROSITE" id="PS51154"/>
    </source>
</evidence>
<dbReference type="AlphaFoldDB" id="A0A8S0VQX3"/>
<dbReference type="PROSITE" id="PS51154">
    <property type="entry name" value="MACRO"/>
    <property type="match status" value="1"/>
</dbReference>
<feature type="domain" description="Macro" evidence="5">
    <location>
        <begin position="1"/>
        <end position="147"/>
    </location>
</feature>
<comment type="similarity">
    <text evidence="1">Belongs to the POA1 family.</text>
</comment>
<evidence type="ECO:0000256" key="2">
    <source>
        <dbReference type="ARBA" id="ARBA00012983"/>
    </source>
</evidence>
<evidence type="ECO:0000256" key="4">
    <source>
        <dbReference type="ARBA" id="ARBA00034427"/>
    </source>
</evidence>
<protein>
    <recommendedName>
        <fullName evidence="3">ADP-ribose 1''-phosphate phosphatase</fullName>
        <ecNumber evidence="2">3.1.3.84</ecNumber>
    </recommendedName>
</protein>
<keyword evidence="7" id="KW-1185">Reference proteome</keyword>
<organism evidence="6 7">
    <name type="scientific">Cyclocybe aegerita</name>
    <name type="common">Black poplar mushroom</name>
    <name type="synonym">Agrocybe aegerita</name>
    <dbReference type="NCBI Taxonomy" id="1973307"/>
    <lineage>
        <taxon>Eukaryota</taxon>
        <taxon>Fungi</taxon>
        <taxon>Dikarya</taxon>
        <taxon>Basidiomycota</taxon>
        <taxon>Agaricomycotina</taxon>
        <taxon>Agaricomycetes</taxon>
        <taxon>Agaricomycetidae</taxon>
        <taxon>Agaricales</taxon>
        <taxon>Agaricineae</taxon>
        <taxon>Bolbitiaceae</taxon>
        <taxon>Cyclocybe</taxon>
    </lineage>
</organism>
<dbReference type="Gene3D" id="3.40.220.10">
    <property type="entry name" value="Leucine Aminopeptidase, subunit E, domain 1"/>
    <property type="match status" value="1"/>
</dbReference>
<dbReference type="OrthoDB" id="2155246at2759"/>
<comment type="catalytic activity">
    <reaction evidence="4">
        <text>ADP-alpha-D-ribose 1''-phosphate + H2O = ADP-D-ribose + phosphate</text>
        <dbReference type="Rhea" id="RHEA:25029"/>
        <dbReference type="ChEBI" id="CHEBI:15377"/>
        <dbReference type="ChEBI" id="CHEBI:43474"/>
        <dbReference type="ChEBI" id="CHEBI:57967"/>
        <dbReference type="ChEBI" id="CHEBI:58753"/>
        <dbReference type="EC" id="3.1.3.84"/>
    </reaction>
</comment>
<sequence length="147" mass="15746">MSNLKYLKGDLFTAPSGSILVQACNTQGSWGAGIAIAFKEKYPAAFQQYEAHCKTHGQALVGTCLLIPGETHAIACLFTSRAYGRRKDAPADILAATQTAVQDLIDQNVDGKPLHACRFNSGKFAVPWTDTEAILIALNASMTIYAP</sequence>
<dbReference type="Proteomes" id="UP000467700">
    <property type="component" value="Unassembled WGS sequence"/>
</dbReference>
<dbReference type="PROSITE" id="PS51257">
    <property type="entry name" value="PROKAR_LIPOPROTEIN"/>
    <property type="match status" value="1"/>
</dbReference>
<accession>A0A8S0VQX3</accession>
<dbReference type="PANTHER" id="PTHR12521:SF0">
    <property type="entry name" value="ADP-RIBOSE GLYCOHYDROLASE OARD1"/>
    <property type="match status" value="1"/>
</dbReference>
<comment type="caution">
    <text evidence="6">The sequence shown here is derived from an EMBL/GenBank/DDBJ whole genome shotgun (WGS) entry which is preliminary data.</text>
</comment>
<name>A0A8S0VQX3_CYCAE</name>
<evidence type="ECO:0000256" key="1">
    <source>
        <dbReference type="ARBA" id="ARBA00006575"/>
    </source>
</evidence>
<dbReference type="InterPro" id="IPR002589">
    <property type="entry name" value="Macro_dom"/>
</dbReference>
<evidence type="ECO:0000313" key="6">
    <source>
        <dbReference type="EMBL" id="CAA7261475.1"/>
    </source>
</evidence>
<dbReference type="InterPro" id="IPR043472">
    <property type="entry name" value="Macro_dom-like"/>
</dbReference>